<evidence type="ECO:0000313" key="2">
    <source>
        <dbReference type="EMBL" id="OWU73691.1"/>
    </source>
</evidence>
<protein>
    <submittedName>
        <fullName evidence="2">Diguanylate phosphodiesterase</fullName>
    </submittedName>
</protein>
<dbReference type="SUPFAM" id="SSF141868">
    <property type="entry name" value="EAL domain-like"/>
    <property type="match status" value="1"/>
</dbReference>
<reference evidence="2 3" key="1">
    <citation type="submission" date="2013-04" db="EMBL/GenBank/DDBJ databases">
        <title>Oceanicola sp. 22II1-22F33 Genome Sequencing.</title>
        <authorList>
            <person name="Lai Q."/>
            <person name="Li G."/>
            <person name="Shao Z."/>
        </authorList>
    </citation>
    <scope>NUCLEOTIDE SEQUENCE [LARGE SCALE GENOMIC DNA]</scope>
    <source>
        <strain evidence="2 3">22II1-22F33</strain>
    </source>
</reference>
<evidence type="ECO:0000313" key="3">
    <source>
        <dbReference type="Proteomes" id="UP000215377"/>
    </source>
</evidence>
<dbReference type="PROSITE" id="PS50883">
    <property type="entry name" value="EAL"/>
    <property type="match status" value="1"/>
</dbReference>
<keyword evidence="3" id="KW-1185">Reference proteome</keyword>
<dbReference type="InterPro" id="IPR050706">
    <property type="entry name" value="Cyclic-di-GMP_PDE-like"/>
</dbReference>
<dbReference type="Pfam" id="PF00563">
    <property type="entry name" value="EAL"/>
    <property type="match status" value="1"/>
</dbReference>
<proteinExistence type="predicted"/>
<dbReference type="OrthoDB" id="23692at2"/>
<dbReference type="InterPro" id="IPR035919">
    <property type="entry name" value="EAL_sf"/>
</dbReference>
<comment type="caution">
    <text evidence="2">The sequence shown here is derived from an EMBL/GenBank/DDBJ whole genome shotgun (WGS) entry which is preliminary data.</text>
</comment>
<sequence length="263" mass="29149">MVPDRATAGNDDTTLDIVREALLRGDTMLAYQPVMGLRAPQATAFYEGQIRLLDPAGRVIPARDFIDVIDPTELGRMIDRISLETALKALARVSDIRLSINVSTRSIGCSQWMQVLDRALKRHPDLGARLILEISEHSAFVIPDVVAGFISELQLKGIAFALDDFGAGTIAFRHFRDLDFDLAKIDGQFVRGIHANPDNQVLTAALVDIARRFDMFTVAERVEDTRDAEVLTRLGVDCAQGHLYGAPTLRPPWASRKAHRHRA</sequence>
<dbReference type="InterPro" id="IPR001633">
    <property type="entry name" value="EAL_dom"/>
</dbReference>
<dbReference type="Gene3D" id="3.20.20.450">
    <property type="entry name" value="EAL domain"/>
    <property type="match status" value="1"/>
</dbReference>
<dbReference type="PANTHER" id="PTHR33121">
    <property type="entry name" value="CYCLIC DI-GMP PHOSPHODIESTERASE PDEF"/>
    <property type="match status" value="1"/>
</dbReference>
<accession>A0A225NKK1</accession>
<name>A0A225NKK1_9RHOB</name>
<organism evidence="2 3">
    <name type="scientific">Marinibacterium profundimaris</name>
    <dbReference type="NCBI Taxonomy" id="1679460"/>
    <lineage>
        <taxon>Bacteria</taxon>
        <taxon>Pseudomonadati</taxon>
        <taxon>Pseudomonadota</taxon>
        <taxon>Alphaproteobacteria</taxon>
        <taxon>Rhodobacterales</taxon>
        <taxon>Paracoccaceae</taxon>
        <taxon>Marinibacterium</taxon>
    </lineage>
</organism>
<dbReference type="SMART" id="SM00052">
    <property type="entry name" value="EAL"/>
    <property type="match status" value="1"/>
</dbReference>
<dbReference type="Proteomes" id="UP000215377">
    <property type="component" value="Unassembled WGS sequence"/>
</dbReference>
<feature type="domain" description="EAL" evidence="1">
    <location>
        <begin position="11"/>
        <end position="261"/>
    </location>
</feature>
<dbReference type="GO" id="GO:0071111">
    <property type="term" value="F:cyclic-guanylate-specific phosphodiesterase activity"/>
    <property type="evidence" value="ECO:0007669"/>
    <property type="project" value="InterPro"/>
</dbReference>
<dbReference type="PANTHER" id="PTHR33121:SF79">
    <property type="entry name" value="CYCLIC DI-GMP PHOSPHODIESTERASE PDED-RELATED"/>
    <property type="match status" value="1"/>
</dbReference>
<gene>
    <name evidence="2" type="ORF">ATO3_11750</name>
</gene>
<dbReference type="AlphaFoldDB" id="A0A225NKK1"/>
<dbReference type="CDD" id="cd01948">
    <property type="entry name" value="EAL"/>
    <property type="match status" value="1"/>
</dbReference>
<dbReference type="EMBL" id="AQQR01000004">
    <property type="protein sequence ID" value="OWU73691.1"/>
    <property type="molecule type" value="Genomic_DNA"/>
</dbReference>
<evidence type="ECO:0000259" key="1">
    <source>
        <dbReference type="PROSITE" id="PS50883"/>
    </source>
</evidence>